<feature type="chain" id="PRO_5027024720" evidence="2">
    <location>
        <begin position="28"/>
        <end position="170"/>
    </location>
</feature>
<feature type="domain" description="Outer membrane protein beta-barrel" evidence="3">
    <location>
        <begin position="14"/>
        <end position="170"/>
    </location>
</feature>
<dbReference type="RefSeq" id="WP_160894099.1">
    <property type="nucleotide sequence ID" value="NZ_WUMU01000007.1"/>
</dbReference>
<dbReference type="Gene3D" id="2.40.160.20">
    <property type="match status" value="1"/>
</dbReference>
<dbReference type="SUPFAM" id="SSF56925">
    <property type="entry name" value="OMPA-like"/>
    <property type="match status" value="1"/>
</dbReference>
<evidence type="ECO:0000256" key="1">
    <source>
        <dbReference type="ARBA" id="ARBA00022729"/>
    </source>
</evidence>
<dbReference type="InterPro" id="IPR011250">
    <property type="entry name" value="OMP/PagP_B-barrel"/>
</dbReference>
<keyword evidence="1 2" id="KW-0732">Signal</keyword>
<gene>
    <name evidence="4" type="ORF">GR170_09690</name>
</gene>
<sequence length="170" mass="18078">MRANLWGLVLPLSGALAMLCCAGTAEAQRRWEGFYLGGNMALVFDADDYAKSLHMGLRAPWKGLLLGTELELSETDIGAPGGPIRNLDHVKLTLGGGSNQFLYYASGGLAVARGRFGAEAGAVLGVGIDYALSPHLSLGAEMQHHIFPDFNGSGRDPDINTLTARVTWTF</sequence>
<dbReference type="Proteomes" id="UP000477911">
    <property type="component" value="Unassembled WGS sequence"/>
</dbReference>
<comment type="caution">
    <text evidence="4">The sequence shown here is derived from an EMBL/GenBank/DDBJ whole genome shotgun (WGS) entry which is preliminary data.</text>
</comment>
<evidence type="ECO:0000313" key="4">
    <source>
        <dbReference type="EMBL" id="MXN18107.1"/>
    </source>
</evidence>
<reference evidence="4 5" key="1">
    <citation type="submission" date="2019-12" db="EMBL/GenBank/DDBJ databases">
        <authorList>
            <person name="Li M."/>
        </authorList>
    </citation>
    <scope>NUCLEOTIDE SEQUENCE [LARGE SCALE GENOMIC DNA]</scope>
    <source>
        <strain evidence="4 5">GBMRC 2024</strain>
    </source>
</reference>
<dbReference type="InterPro" id="IPR027385">
    <property type="entry name" value="Beta-barrel_OMP"/>
</dbReference>
<name>A0A6L7G3M0_9RHOB</name>
<dbReference type="EMBL" id="WUMU01000007">
    <property type="protein sequence ID" value="MXN18107.1"/>
    <property type="molecule type" value="Genomic_DNA"/>
</dbReference>
<proteinExistence type="predicted"/>
<feature type="signal peptide" evidence="2">
    <location>
        <begin position="1"/>
        <end position="27"/>
    </location>
</feature>
<dbReference type="AlphaFoldDB" id="A0A6L7G3M0"/>
<dbReference type="Pfam" id="PF13505">
    <property type="entry name" value="OMP_b-brl"/>
    <property type="match status" value="1"/>
</dbReference>
<evidence type="ECO:0000313" key="5">
    <source>
        <dbReference type="Proteomes" id="UP000477911"/>
    </source>
</evidence>
<organism evidence="4 5">
    <name type="scientific">Pseudooceanicola albus</name>
    <dbReference type="NCBI Taxonomy" id="2692189"/>
    <lineage>
        <taxon>Bacteria</taxon>
        <taxon>Pseudomonadati</taxon>
        <taxon>Pseudomonadota</taxon>
        <taxon>Alphaproteobacteria</taxon>
        <taxon>Rhodobacterales</taxon>
        <taxon>Paracoccaceae</taxon>
        <taxon>Pseudooceanicola</taxon>
    </lineage>
</organism>
<evidence type="ECO:0000259" key="3">
    <source>
        <dbReference type="Pfam" id="PF13505"/>
    </source>
</evidence>
<protein>
    <submittedName>
        <fullName evidence="4">Outer membrane beta-barrel protein</fullName>
    </submittedName>
</protein>
<evidence type="ECO:0000256" key="2">
    <source>
        <dbReference type="SAM" id="SignalP"/>
    </source>
</evidence>
<accession>A0A6L7G3M0</accession>
<keyword evidence="5" id="KW-1185">Reference proteome</keyword>